<evidence type="ECO:0000313" key="3">
    <source>
        <dbReference type="Proteomes" id="UP000297245"/>
    </source>
</evidence>
<feature type="non-terminal residue" evidence="2">
    <location>
        <position position="641"/>
    </location>
</feature>
<dbReference type="EMBL" id="ML181782">
    <property type="protein sequence ID" value="THU75623.1"/>
    <property type="molecule type" value="Genomic_DNA"/>
</dbReference>
<sequence>MFFLSDFSGVRLKPQTAVSNHRPTHRQSPAPVTGHGRNTFKTPPPSRSTRKLPPSLPPPNRIKRPISPLEDTLPPSSPFPSPGLPDISSPLLREVWGPFTMGQEEVKNPAYEDEPVDEDERQDKDEDEDKGEEDGEYEDGNQYDGKGVDEDQEVYRNQDEDEGEDEQVADGADGAEGKDIPEDPVDLSKQELEERRRRRAREHKSRSKSTKKGKSTTQRGTTPRKPSKSSKTPRPARIADTEVEDESEDDAPLKDPMEDPDCLEYEIDAEVYPDTPGPLSSECHTALNAAAFDFETVVHRLARQYQKSTSSLIQAAGFAFKTHRTDSIWNDYQAYRTKHLGDKPDSDVLLESMQDFVARLAEEYRELMKRELGSQWRSVDARRKLARQMGWAGFSQRTRATAAAEERSQGVKAVTMKRCIDEFMKVAQMVHSTYGLIFVGQLHDINNHNRSKYFGWGEVYERMMRSEKAAFTKNLKSMAAKLRTVHDEIEDGLTEDQVKSSIITAYREDPTAVKVLRPLLLRILGVDIAEAMNNTIDKMRWQDFGRWAMSHQLRVMGWPSDLPVISREKLKEMIDPRIRFWEVSWKPLDTLTEEDRDVVHDPFQGHGTRIVAWLTEEKEKPLAEQGSIPLMVDKSGSVLMT</sequence>
<feature type="compositionally biased region" description="Basic residues" evidence="1">
    <location>
        <begin position="196"/>
        <end position="214"/>
    </location>
</feature>
<dbReference type="Proteomes" id="UP000297245">
    <property type="component" value="Unassembled WGS sequence"/>
</dbReference>
<dbReference type="OrthoDB" id="2666400at2759"/>
<feature type="compositionally biased region" description="Acidic residues" evidence="1">
    <location>
        <begin position="241"/>
        <end position="250"/>
    </location>
</feature>
<feature type="compositionally biased region" description="Basic and acidic residues" evidence="1">
    <location>
        <begin position="175"/>
        <end position="195"/>
    </location>
</feature>
<keyword evidence="3" id="KW-1185">Reference proteome</keyword>
<proteinExistence type="predicted"/>
<feature type="compositionally biased region" description="Basic and acidic residues" evidence="1">
    <location>
        <begin position="146"/>
        <end position="158"/>
    </location>
</feature>
<feature type="compositionally biased region" description="Acidic residues" evidence="1">
    <location>
        <begin position="159"/>
        <end position="168"/>
    </location>
</feature>
<gene>
    <name evidence="2" type="ORF">K435DRAFT_814160</name>
</gene>
<organism evidence="2 3">
    <name type="scientific">Dendrothele bispora (strain CBS 962.96)</name>
    <dbReference type="NCBI Taxonomy" id="1314807"/>
    <lineage>
        <taxon>Eukaryota</taxon>
        <taxon>Fungi</taxon>
        <taxon>Dikarya</taxon>
        <taxon>Basidiomycota</taxon>
        <taxon>Agaricomycotina</taxon>
        <taxon>Agaricomycetes</taxon>
        <taxon>Agaricomycetidae</taxon>
        <taxon>Agaricales</taxon>
        <taxon>Agaricales incertae sedis</taxon>
        <taxon>Dendrothele</taxon>
    </lineage>
</organism>
<evidence type="ECO:0000256" key="1">
    <source>
        <dbReference type="SAM" id="MobiDB-lite"/>
    </source>
</evidence>
<reference evidence="2 3" key="1">
    <citation type="journal article" date="2019" name="Nat. Ecol. Evol.">
        <title>Megaphylogeny resolves global patterns of mushroom evolution.</title>
        <authorList>
            <person name="Varga T."/>
            <person name="Krizsan K."/>
            <person name="Foldi C."/>
            <person name="Dima B."/>
            <person name="Sanchez-Garcia M."/>
            <person name="Sanchez-Ramirez S."/>
            <person name="Szollosi G.J."/>
            <person name="Szarkandi J.G."/>
            <person name="Papp V."/>
            <person name="Albert L."/>
            <person name="Andreopoulos W."/>
            <person name="Angelini C."/>
            <person name="Antonin V."/>
            <person name="Barry K.W."/>
            <person name="Bougher N.L."/>
            <person name="Buchanan P."/>
            <person name="Buyck B."/>
            <person name="Bense V."/>
            <person name="Catcheside P."/>
            <person name="Chovatia M."/>
            <person name="Cooper J."/>
            <person name="Damon W."/>
            <person name="Desjardin D."/>
            <person name="Finy P."/>
            <person name="Geml J."/>
            <person name="Haridas S."/>
            <person name="Hughes K."/>
            <person name="Justo A."/>
            <person name="Karasinski D."/>
            <person name="Kautmanova I."/>
            <person name="Kiss B."/>
            <person name="Kocsube S."/>
            <person name="Kotiranta H."/>
            <person name="LaButti K.M."/>
            <person name="Lechner B.E."/>
            <person name="Liimatainen K."/>
            <person name="Lipzen A."/>
            <person name="Lukacs Z."/>
            <person name="Mihaltcheva S."/>
            <person name="Morgado L.N."/>
            <person name="Niskanen T."/>
            <person name="Noordeloos M.E."/>
            <person name="Ohm R.A."/>
            <person name="Ortiz-Santana B."/>
            <person name="Ovrebo C."/>
            <person name="Racz N."/>
            <person name="Riley R."/>
            <person name="Savchenko A."/>
            <person name="Shiryaev A."/>
            <person name="Soop K."/>
            <person name="Spirin V."/>
            <person name="Szebenyi C."/>
            <person name="Tomsovsky M."/>
            <person name="Tulloss R.E."/>
            <person name="Uehling J."/>
            <person name="Grigoriev I.V."/>
            <person name="Vagvolgyi C."/>
            <person name="Papp T."/>
            <person name="Martin F.M."/>
            <person name="Miettinen O."/>
            <person name="Hibbett D.S."/>
            <person name="Nagy L.G."/>
        </authorList>
    </citation>
    <scope>NUCLEOTIDE SEQUENCE [LARGE SCALE GENOMIC DNA]</scope>
    <source>
        <strain evidence="2 3">CBS 962.96</strain>
    </source>
</reference>
<accession>A0A4S8KJN3</accession>
<feature type="compositionally biased region" description="Acidic residues" evidence="1">
    <location>
        <begin position="111"/>
        <end position="141"/>
    </location>
</feature>
<name>A0A4S8KJN3_DENBC</name>
<evidence type="ECO:0000313" key="2">
    <source>
        <dbReference type="EMBL" id="THU75623.1"/>
    </source>
</evidence>
<protein>
    <submittedName>
        <fullName evidence="2">Uncharacterized protein</fullName>
    </submittedName>
</protein>
<dbReference type="AlphaFoldDB" id="A0A4S8KJN3"/>
<feature type="region of interest" description="Disordered" evidence="1">
    <location>
        <begin position="1"/>
        <end position="260"/>
    </location>
</feature>